<comment type="caution">
    <text evidence="1">The sequence shown here is derived from an EMBL/GenBank/DDBJ whole genome shotgun (WGS) entry which is preliminary data.</text>
</comment>
<gene>
    <name evidence="1" type="ORF">KHB02_40735</name>
</gene>
<dbReference type="GO" id="GO:0043937">
    <property type="term" value="P:regulation of sporulation"/>
    <property type="evidence" value="ECO:0007669"/>
    <property type="project" value="InterPro"/>
</dbReference>
<proteinExistence type="predicted"/>
<dbReference type="AlphaFoldDB" id="A0A942YFI7"/>
<dbReference type="InterPro" id="IPR037208">
    <property type="entry name" value="Spo0E-like_sf"/>
</dbReference>
<dbReference type="SUPFAM" id="SSF140500">
    <property type="entry name" value="BAS1536-like"/>
    <property type="match status" value="1"/>
</dbReference>
<dbReference type="Pfam" id="PF09388">
    <property type="entry name" value="SpoOE-like"/>
    <property type="match status" value="1"/>
</dbReference>
<dbReference type="EMBL" id="JAGYPE010000009">
    <property type="protein sequence ID" value="MBS4187705.1"/>
    <property type="molecule type" value="Genomic_DNA"/>
</dbReference>
<evidence type="ECO:0000313" key="1">
    <source>
        <dbReference type="EMBL" id="MBS4187705.1"/>
    </source>
</evidence>
<protein>
    <submittedName>
        <fullName evidence="1">Aspartyl-phosphate phosphatase Spo0E family protein</fullName>
    </submittedName>
</protein>
<sequence>MGGEELMNKNLKEVLLKNIYLKRKEMIEFAQLAGYTCEKTVKCSQELDMYLNEYQVLFLKKTS</sequence>
<name>A0A942YFI7_9BACI</name>
<dbReference type="GO" id="GO:0046983">
    <property type="term" value="F:protein dimerization activity"/>
    <property type="evidence" value="ECO:0007669"/>
    <property type="project" value="InterPro"/>
</dbReference>
<dbReference type="InterPro" id="IPR036638">
    <property type="entry name" value="HLH_DNA-bd_sf"/>
</dbReference>
<accession>A0A942YFI7</accession>
<dbReference type="InterPro" id="IPR018540">
    <property type="entry name" value="Spo0E-like"/>
</dbReference>
<reference evidence="1" key="1">
    <citation type="submission" date="2021-05" db="EMBL/GenBank/DDBJ databases">
        <title>Novel Bacillus species.</title>
        <authorList>
            <person name="Liu G."/>
        </authorList>
    </citation>
    <scope>NUCLEOTIDE SEQUENCE</scope>
    <source>
        <strain evidence="1">FJAT-50051</strain>
    </source>
</reference>
<dbReference type="Gene3D" id="4.10.280.10">
    <property type="entry name" value="Helix-loop-helix DNA-binding domain"/>
    <property type="match status" value="1"/>
</dbReference>
<organism evidence="1">
    <name type="scientific">Neobacillus citreus</name>
    <dbReference type="NCBI Taxonomy" id="2833578"/>
    <lineage>
        <taxon>Bacteria</taxon>
        <taxon>Bacillati</taxon>
        <taxon>Bacillota</taxon>
        <taxon>Bacilli</taxon>
        <taxon>Bacillales</taxon>
        <taxon>Bacillaceae</taxon>
        <taxon>Neobacillus</taxon>
    </lineage>
</organism>